<gene>
    <name evidence="2" type="ORF">DCO56_11555</name>
</gene>
<organism evidence="2 3">
    <name type="scientific">Sphingobacterium athyrii</name>
    <dbReference type="NCBI Taxonomy" id="2152717"/>
    <lineage>
        <taxon>Bacteria</taxon>
        <taxon>Pseudomonadati</taxon>
        <taxon>Bacteroidota</taxon>
        <taxon>Sphingobacteriia</taxon>
        <taxon>Sphingobacteriales</taxon>
        <taxon>Sphingobacteriaceae</taxon>
        <taxon>Sphingobacterium</taxon>
    </lineage>
</organism>
<evidence type="ECO:0000313" key="2">
    <source>
        <dbReference type="EMBL" id="PUV24006.1"/>
    </source>
</evidence>
<evidence type="ECO:0000259" key="1">
    <source>
        <dbReference type="Pfam" id="PF04993"/>
    </source>
</evidence>
<dbReference type="InterPro" id="IPR007076">
    <property type="entry name" value="TfoX_N"/>
</dbReference>
<accession>A0A363NT72</accession>
<dbReference type="RefSeq" id="WP_108633934.1">
    <property type="nucleotide sequence ID" value="NZ_QCXX01000003.1"/>
</dbReference>
<dbReference type="AlphaFoldDB" id="A0A363NT72"/>
<comment type="caution">
    <text evidence="2">The sequence shown here is derived from an EMBL/GenBank/DDBJ whole genome shotgun (WGS) entry which is preliminary data.</text>
</comment>
<keyword evidence="3" id="KW-1185">Reference proteome</keyword>
<dbReference type="EMBL" id="QCXX01000003">
    <property type="protein sequence ID" value="PUV24006.1"/>
    <property type="molecule type" value="Genomic_DNA"/>
</dbReference>
<dbReference type="Proteomes" id="UP000250831">
    <property type="component" value="Unassembled WGS sequence"/>
</dbReference>
<evidence type="ECO:0000313" key="3">
    <source>
        <dbReference type="Proteomes" id="UP000250831"/>
    </source>
</evidence>
<feature type="domain" description="TfoX N-terminal" evidence="1">
    <location>
        <begin position="22"/>
        <end position="60"/>
    </location>
</feature>
<dbReference type="OrthoDB" id="214902at2"/>
<dbReference type="Pfam" id="PF04993">
    <property type="entry name" value="TfoX_N"/>
    <property type="match status" value="1"/>
</dbReference>
<sequence length="61" mass="7219">MAHNNEFVNRGRERLAIEENIEVEEKSMFRGLSFLVNGKMYINVSHENLMCRYNAKLEDEV</sequence>
<proteinExistence type="predicted"/>
<reference evidence="2 3" key="1">
    <citation type="submission" date="2018-04" db="EMBL/GenBank/DDBJ databases">
        <title>Sphingobacterium sp. M46 Genome.</title>
        <authorList>
            <person name="Cheng J."/>
            <person name="Li Y."/>
        </authorList>
    </citation>
    <scope>NUCLEOTIDE SEQUENCE [LARGE SCALE GENOMIC DNA]</scope>
    <source>
        <strain evidence="2 3">M46</strain>
    </source>
</reference>
<name>A0A363NT72_9SPHI</name>
<dbReference type="SUPFAM" id="SSF159894">
    <property type="entry name" value="YgaC/TfoX-N like"/>
    <property type="match status" value="1"/>
</dbReference>
<protein>
    <recommendedName>
        <fullName evidence="1">TfoX N-terminal domain-containing protein</fullName>
    </recommendedName>
</protein>